<dbReference type="RefSeq" id="WP_150886184.1">
    <property type="nucleotide sequence ID" value="NZ_CP032452.1"/>
</dbReference>
<feature type="region of interest" description="Disordered" evidence="1">
    <location>
        <begin position="23"/>
        <end position="108"/>
    </location>
</feature>
<evidence type="ECO:0000313" key="3">
    <source>
        <dbReference type="Proteomes" id="UP000326961"/>
    </source>
</evidence>
<evidence type="ECO:0000313" key="2">
    <source>
        <dbReference type="EMBL" id="QEZ68438.1"/>
    </source>
</evidence>
<gene>
    <name evidence="2" type="ORF">D4A35_05595</name>
</gene>
<accession>A0A5P3XAZ9</accession>
<protein>
    <recommendedName>
        <fullName evidence="4">Lipoprotein</fullName>
    </recommendedName>
</protein>
<dbReference type="PROSITE" id="PS51257">
    <property type="entry name" value="PROKAR_LIPOPROTEIN"/>
    <property type="match status" value="1"/>
</dbReference>
<sequence>MKLRKRVLTLVVAVLSIGLIGCSKEESDTSSQLEDTNLELAESNDNETEKDYTSYESYDNSEDEQSTDEQSSLSSNNDTNTTLSSSNDSSNNDTNTSSSSNNSSNYDKGDNEHIGEYVYITNGNSYYHTIYNCKYLEGASTSYVKLTSDMRKFECNCWENPVEYNPPSSSSNEGSSNETSSSSGKTVYIAKGNSYYHNSSSCKFLNGASAYGVDLNDVGGKHACNCVKY</sequence>
<reference evidence="2 3" key="1">
    <citation type="submission" date="2018-09" db="EMBL/GenBank/DDBJ databases">
        <title>A clostridial neurotoxin that targets Anopheles mosquitoes.</title>
        <authorList>
            <person name="Contreras E."/>
            <person name="Masuyer G."/>
            <person name="Qureshi N."/>
            <person name="Chawla S."/>
            <person name="Lim H.L."/>
            <person name="Chen J."/>
            <person name="Stenmark P."/>
            <person name="Gill S."/>
        </authorList>
    </citation>
    <scope>NUCLEOTIDE SEQUENCE [LARGE SCALE GENOMIC DNA]</scope>
    <source>
        <strain evidence="2 3">Cbm</strain>
    </source>
</reference>
<name>A0A5P3XAZ9_PARBF</name>
<evidence type="ECO:0008006" key="4">
    <source>
        <dbReference type="Google" id="ProtNLM"/>
    </source>
</evidence>
<feature type="region of interest" description="Disordered" evidence="1">
    <location>
        <begin position="164"/>
        <end position="183"/>
    </location>
</feature>
<dbReference type="Proteomes" id="UP000326961">
    <property type="component" value="Chromosome"/>
</dbReference>
<feature type="compositionally biased region" description="Low complexity" evidence="1">
    <location>
        <begin position="68"/>
        <end position="105"/>
    </location>
</feature>
<dbReference type="EMBL" id="CP032452">
    <property type="protein sequence ID" value="QEZ68438.1"/>
    <property type="molecule type" value="Genomic_DNA"/>
</dbReference>
<dbReference type="AlphaFoldDB" id="A0A5P3XAZ9"/>
<organism evidence="2 3">
    <name type="scientific">Paraclostridium bifermentans</name>
    <name type="common">Clostridium bifermentans</name>
    <dbReference type="NCBI Taxonomy" id="1490"/>
    <lineage>
        <taxon>Bacteria</taxon>
        <taxon>Bacillati</taxon>
        <taxon>Bacillota</taxon>
        <taxon>Clostridia</taxon>
        <taxon>Peptostreptococcales</taxon>
        <taxon>Peptostreptococcaceae</taxon>
        <taxon>Paraclostridium</taxon>
    </lineage>
</organism>
<evidence type="ECO:0000256" key="1">
    <source>
        <dbReference type="SAM" id="MobiDB-lite"/>
    </source>
</evidence>
<feature type="compositionally biased region" description="Low complexity" evidence="1">
    <location>
        <begin position="168"/>
        <end position="183"/>
    </location>
</feature>
<proteinExistence type="predicted"/>